<accession>A0AB34J874</accession>
<evidence type="ECO:0000256" key="1">
    <source>
        <dbReference type="SAM" id="MobiDB-lite"/>
    </source>
</evidence>
<evidence type="ECO:0000313" key="3">
    <source>
        <dbReference type="EMBL" id="KAL1514818.1"/>
    </source>
</evidence>
<organism evidence="3 4">
    <name type="scientific">Prymnesium parvum</name>
    <name type="common">Toxic golden alga</name>
    <dbReference type="NCBI Taxonomy" id="97485"/>
    <lineage>
        <taxon>Eukaryota</taxon>
        <taxon>Haptista</taxon>
        <taxon>Haptophyta</taxon>
        <taxon>Prymnesiophyceae</taxon>
        <taxon>Prymnesiales</taxon>
        <taxon>Prymnesiaceae</taxon>
        <taxon>Prymnesium</taxon>
    </lineage>
</organism>
<evidence type="ECO:0000313" key="4">
    <source>
        <dbReference type="Proteomes" id="UP001515480"/>
    </source>
</evidence>
<feature type="region of interest" description="Disordered" evidence="1">
    <location>
        <begin position="165"/>
        <end position="192"/>
    </location>
</feature>
<dbReference type="AlphaFoldDB" id="A0AB34J874"/>
<dbReference type="Pfam" id="PF00160">
    <property type="entry name" value="Pro_isomerase"/>
    <property type="match status" value="1"/>
</dbReference>
<protein>
    <recommendedName>
        <fullName evidence="2">PPIase cyclophilin-type domain-containing protein</fullName>
    </recommendedName>
</protein>
<dbReference type="EMBL" id="JBGBPQ010000012">
    <property type="protein sequence ID" value="KAL1514818.1"/>
    <property type="molecule type" value="Genomic_DNA"/>
</dbReference>
<name>A0AB34J874_PRYPA</name>
<comment type="caution">
    <text evidence="3">The sequence shown here is derived from an EMBL/GenBank/DDBJ whole genome shotgun (WGS) entry which is preliminary data.</text>
</comment>
<dbReference type="InterPro" id="IPR029000">
    <property type="entry name" value="Cyclophilin-like_dom_sf"/>
</dbReference>
<feature type="domain" description="PPIase cyclophilin-type" evidence="2">
    <location>
        <begin position="131"/>
        <end position="285"/>
    </location>
</feature>
<dbReference type="SUPFAM" id="SSF50891">
    <property type="entry name" value="Cyclophilin-like"/>
    <property type="match status" value="1"/>
</dbReference>
<feature type="region of interest" description="Disordered" evidence="1">
    <location>
        <begin position="63"/>
        <end position="82"/>
    </location>
</feature>
<feature type="compositionally biased region" description="Pro residues" evidence="1">
    <location>
        <begin position="70"/>
        <end position="81"/>
    </location>
</feature>
<dbReference type="GO" id="GO:0003755">
    <property type="term" value="F:peptidyl-prolyl cis-trans isomerase activity"/>
    <property type="evidence" value="ECO:0007669"/>
    <property type="project" value="InterPro"/>
</dbReference>
<proteinExistence type="predicted"/>
<sequence length="290" mass="31196">MALPAPRGRGVARRRGVREWVLALCVTAMLAACYHRLTGTFGVAETPSDPTEHANLQIIKPPLTLKSPPSLAPPPAPPPLPTQREVEVAHLATPTPTTPSGAVIAIRLEQPSSGQHWSLRLKLLPEFSQSSVDFMRYAAATGCNGELYRSEKNFLVQGRISCPKAGKGEQQPKVAKGDCPSGTEQAKPRKCPPHDPNCGCHGPIMTKGMVGWAGGSAGPDFFIYTAHMEACKVGGCPATHWNHDHTVFAEVADKETWDALEALYTLPTTNRGMVFFQDKITITSVEDAAV</sequence>
<keyword evidence="4" id="KW-1185">Reference proteome</keyword>
<dbReference type="Gene3D" id="2.40.100.10">
    <property type="entry name" value="Cyclophilin-like"/>
    <property type="match status" value="1"/>
</dbReference>
<dbReference type="PROSITE" id="PS51257">
    <property type="entry name" value="PROKAR_LIPOPROTEIN"/>
    <property type="match status" value="1"/>
</dbReference>
<evidence type="ECO:0000259" key="2">
    <source>
        <dbReference type="Pfam" id="PF00160"/>
    </source>
</evidence>
<dbReference type="Proteomes" id="UP001515480">
    <property type="component" value="Unassembled WGS sequence"/>
</dbReference>
<gene>
    <name evidence="3" type="ORF">AB1Y20_003903</name>
</gene>
<dbReference type="InterPro" id="IPR002130">
    <property type="entry name" value="Cyclophilin-type_PPIase_dom"/>
</dbReference>
<reference evidence="3 4" key="1">
    <citation type="journal article" date="2024" name="Science">
        <title>Giant polyketide synthase enzymes in the biosynthesis of giant marine polyether toxins.</title>
        <authorList>
            <person name="Fallon T.R."/>
            <person name="Shende V.V."/>
            <person name="Wierzbicki I.H."/>
            <person name="Pendleton A.L."/>
            <person name="Watervoot N.F."/>
            <person name="Auber R.P."/>
            <person name="Gonzalez D.J."/>
            <person name="Wisecaver J.H."/>
            <person name="Moore B.S."/>
        </authorList>
    </citation>
    <scope>NUCLEOTIDE SEQUENCE [LARGE SCALE GENOMIC DNA]</scope>
    <source>
        <strain evidence="3 4">12B1</strain>
    </source>
</reference>